<dbReference type="Proteomes" id="UP001596112">
    <property type="component" value="Unassembled WGS sequence"/>
</dbReference>
<name>A0ABW1B8G4_9ACTN</name>
<comment type="caution">
    <text evidence="2">The sequence shown here is derived from an EMBL/GenBank/DDBJ whole genome shotgun (WGS) entry which is preliminary data.</text>
</comment>
<organism evidence="2 3">
    <name type="scientific">Streptomyces heilongjiangensis</name>
    <dbReference type="NCBI Taxonomy" id="945052"/>
    <lineage>
        <taxon>Bacteria</taxon>
        <taxon>Bacillati</taxon>
        <taxon>Actinomycetota</taxon>
        <taxon>Actinomycetes</taxon>
        <taxon>Kitasatosporales</taxon>
        <taxon>Streptomycetaceae</taxon>
        <taxon>Streptomyces</taxon>
    </lineage>
</organism>
<dbReference type="RefSeq" id="WP_272169377.1">
    <property type="nucleotide sequence ID" value="NZ_JAQOSL010000009.1"/>
</dbReference>
<dbReference type="EMBL" id="JBHSNZ010000009">
    <property type="protein sequence ID" value="MFC5809081.1"/>
    <property type="molecule type" value="Genomic_DNA"/>
</dbReference>
<proteinExistence type="predicted"/>
<protein>
    <submittedName>
        <fullName evidence="2">Uncharacterized protein</fullName>
    </submittedName>
</protein>
<evidence type="ECO:0000313" key="2">
    <source>
        <dbReference type="EMBL" id="MFC5809081.1"/>
    </source>
</evidence>
<keyword evidence="3" id="KW-1185">Reference proteome</keyword>
<reference evidence="3" key="1">
    <citation type="journal article" date="2019" name="Int. J. Syst. Evol. Microbiol.">
        <title>The Global Catalogue of Microorganisms (GCM) 10K type strain sequencing project: providing services to taxonomists for standard genome sequencing and annotation.</title>
        <authorList>
            <consortium name="The Broad Institute Genomics Platform"/>
            <consortium name="The Broad Institute Genome Sequencing Center for Infectious Disease"/>
            <person name="Wu L."/>
            <person name="Ma J."/>
        </authorList>
    </citation>
    <scope>NUCLEOTIDE SEQUENCE [LARGE SCALE GENOMIC DNA]</scope>
    <source>
        <strain evidence="3">JCM 9918</strain>
    </source>
</reference>
<evidence type="ECO:0000256" key="1">
    <source>
        <dbReference type="SAM" id="MobiDB-lite"/>
    </source>
</evidence>
<evidence type="ECO:0000313" key="3">
    <source>
        <dbReference type="Proteomes" id="UP001596112"/>
    </source>
</evidence>
<feature type="region of interest" description="Disordered" evidence="1">
    <location>
        <begin position="74"/>
        <end position="135"/>
    </location>
</feature>
<gene>
    <name evidence="2" type="ORF">ACFQGO_16470</name>
</gene>
<sequence>MDRFELCRALRSAGVPEAYYEIQDCPHGPHPSDRYFLEERGGLWAVGVHERGTRLVWERFTDEDQACRWLHDRLTGEEPRLEPPTPEEMDQVLHGGEGIQRRTREALDRALAEARGRPPQEPRADDGRTPPPPAG</sequence>
<accession>A0ABW1B8G4</accession>
<feature type="compositionally biased region" description="Basic and acidic residues" evidence="1">
    <location>
        <begin position="99"/>
        <end position="128"/>
    </location>
</feature>